<dbReference type="PROSITE" id="PS51257">
    <property type="entry name" value="PROKAR_LIPOPROTEIN"/>
    <property type="match status" value="1"/>
</dbReference>
<feature type="signal peptide" evidence="1">
    <location>
        <begin position="1"/>
        <end position="23"/>
    </location>
</feature>
<evidence type="ECO:0000313" key="2">
    <source>
        <dbReference type="EMBL" id="ALI03329.1"/>
    </source>
</evidence>
<dbReference type="Proteomes" id="UP000066487">
    <property type="component" value="Chromosome"/>
</dbReference>
<organism evidence="2 3">
    <name type="scientific">Pseudomonas fluorescens</name>
    <dbReference type="NCBI Taxonomy" id="294"/>
    <lineage>
        <taxon>Bacteria</taxon>
        <taxon>Pseudomonadati</taxon>
        <taxon>Pseudomonadota</taxon>
        <taxon>Gammaproteobacteria</taxon>
        <taxon>Pseudomonadales</taxon>
        <taxon>Pseudomonadaceae</taxon>
        <taxon>Pseudomonas</taxon>
    </lineage>
</organism>
<reference evidence="3" key="1">
    <citation type="submission" date="2015-09" db="EMBL/GenBank/DDBJ databases">
        <title>Whole genome sequence of Pseudomonas fluorescens FW300-N2E3.</title>
        <authorList>
            <person name="Ray J."/>
            <person name="Melnyk R."/>
            <person name="Deutschbauer A."/>
        </authorList>
    </citation>
    <scope>NUCLEOTIDE SEQUENCE [LARGE SCALE GENOMIC DNA]</scope>
    <source>
        <strain evidence="3">FW300-N2E3</strain>
    </source>
</reference>
<proteinExistence type="predicted"/>
<evidence type="ECO:0000256" key="1">
    <source>
        <dbReference type="SAM" id="SignalP"/>
    </source>
</evidence>
<accession>A0A0N9WYL7</accession>
<name>A0A0N9WYL7_PSEFL</name>
<feature type="chain" id="PRO_5006040704" description="Lipoprotein" evidence="1">
    <location>
        <begin position="24"/>
        <end position="132"/>
    </location>
</feature>
<sequence length="132" mass="14027">MIKQSVKSIASLGLVLVASLACASAPEKVDLGELYDSYLEHNQSSMNMPQFKKEILISGSVLGVSKNFSGEAVMEAGLADSDEVLARLTGFDADESNKMDAMAVGTDFKAVCVLAMTMGSEYMALTDCVFKP</sequence>
<dbReference type="EMBL" id="CP012830">
    <property type="protein sequence ID" value="ALI03329.1"/>
    <property type="molecule type" value="Genomic_DNA"/>
</dbReference>
<dbReference type="RefSeq" id="WP_054596587.1">
    <property type="nucleotide sequence ID" value="NZ_CP012830.1"/>
</dbReference>
<gene>
    <name evidence="2" type="ORF">AO353_20435</name>
</gene>
<dbReference type="AlphaFoldDB" id="A0A0N9WYL7"/>
<evidence type="ECO:0000313" key="3">
    <source>
        <dbReference type="Proteomes" id="UP000066487"/>
    </source>
</evidence>
<reference evidence="2 3" key="2">
    <citation type="journal article" date="2018" name="Nature">
        <title>Mutant phenotypes for thousands of bacterial genes of unknown function.</title>
        <authorList>
            <person name="Price M.N."/>
            <person name="Wetmore K.M."/>
            <person name="Waters R.J."/>
            <person name="Callaghan M."/>
            <person name="Ray J."/>
            <person name="Liu H."/>
            <person name="Kuehl J.V."/>
            <person name="Melnyk R.A."/>
            <person name="Lamson J.S."/>
            <person name="Suh Y."/>
            <person name="Carlson H.K."/>
            <person name="Esquivel Z."/>
            <person name="Sadeeshkumar H."/>
            <person name="Chakraborty R."/>
            <person name="Zane G.M."/>
            <person name="Rubin B.E."/>
            <person name="Wall J.D."/>
            <person name="Visel A."/>
            <person name="Bristow J."/>
            <person name="Blow M.J."/>
            <person name="Arkin A.P."/>
            <person name="Deutschbauer A.M."/>
        </authorList>
    </citation>
    <scope>NUCLEOTIDE SEQUENCE [LARGE SCALE GENOMIC DNA]</scope>
    <source>
        <strain evidence="2 3">FW300-N2E3</strain>
    </source>
</reference>
<keyword evidence="1" id="KW-0732">Signal</keyword>
<dbReference type="OrthoDB" id="6026758at2"/>
<protein>
    <recommendedName>
        <fullName evidence="4">Lipoprotein</fullName>
    </recommendedName>
</protein>
<evidence type="ECO:0008006" key="4">
    <source>
        <dbReference type="Google" id="ProtNLM"/>
    </source>
</evidence>